<protein>
    <submittedName>
        <fullName evidence="1">Alpha/beta hydrolase</fullName>
    </submittedName>
</protein>
<keyword evidence="1" id="KW-0378">Hydrolase</keyword>
<dbReference type="AlphaFoldDB" id="A0A2M9Y886"/>
<dbReference type="InterPro" id="IPR029058">
    <property type="entry name" value="AB_hydrolase_fold"/>
</dbReference>
<dbReference type="Gene3D" id="3.40.50.1820">
    <property type="entry name" value="alpha/beta hydrolase"/>
    <property type="match status" value="1"/>
</dbReference>
<organism evidence="1 2">
    <name type="scientific">Leptospira saintgironsiae</name>
    <dbReference type="NCBI Taxonomy" id="2023183"/>
    <lineage>
        <taxon>Bacteria</taxon>
        <taxon>Pseudomonadati</taxon>
        <taxon>Spirochaetota</taxon>
        <taxon>Spirochaetia</taxon>
        <taxon>Leptospirales</taxon>
        <taxon>Leptospiraceae</taxon>
        <taxon>Leptospira</taxon>
    </lineage>
</organism>
<dbReference type="RefSeq" id="WP_100711524.1">
    <property type="nucleotide sequence ID" value="NZ_NPDR01000010.1"/>
</dbReference>
<dbReference type="GO" id="GO:0016787">
    <property type="term" value="F:hydrolase activity"/>
    <property type="evidence" value="ECO:0007669"/>
    <property type="project" value="UniProtKB-KW"/>
</dbReference>
<comment type="caution">
    <text evidence="1">The sequence shown here is derived from an EMBL/GenBank/DDBJ whole genome shotgun (WGS) entry which is preliminary data.</text>
</comment>
<reference evidence="1 2" key="1">
    <citation type="submission" date="2017-07" db="EMBL/GenBank/DDBJ databases">
        <title>Leptospira spp. isolated from tropical soils.</title>
        <authorList>
            <person name="Thibeaux R."/>
            <person name="Iraola G."/>
            <person name="Ferres I."/>
            <person name="Bierque E."/>
            <person name="Girault D."/>
            <person name="Soupe-Gilbert M.-E."/>
            <person name="Picardeau M."/>
            <person name="Goarant C."/>
        </authorList>
    </citation>
    <scope>NUCLEOTIDE SEQUENCE [LARGE SCALE GENOMIC DNA]</scope>
    <source>
        <strain evidence="1 2">FH4-C-A2</strain>
    </source>
</reference>
<dbReference type="OrthoDB" id="111567at2"/>
<proteinExistence type="predicted"/>
<accession>A0A2M9Y886</accession>
<evidence type="ECO:0000313" key="2">
    <source>
        <dbReference type="Proteomes" id="UP000231926"/>
    </source>
</evidence>
<gene>
    <name evidence="1" type="ORF">CH362_17030</name>
</gene>
<sequence>MIRYSFQGLPFLLKYADMIDSPDSEIREENLKVSKKSSFRTKIFPGPKHSPVIYLQHGMSNRGIDDPRILTLAKHLKNTGATVYLPELTEVKGLEISDDTVPNIRSLFQEIVKREGQAISFLSASFSAGMGMVALSGKEEQKNLKSALLVGTYSDFADTLPFILSNYEVDPYAVHVLLYNYISKLRPKLSKLEEFYFEAALDNGLKRTGEAEKSSKLLKKLNEKERDFVYSVQSDPVFRMSLVEPILSVLPHNFILRNSPKNFLSDWKAPIALLHGSDDPVISPDESEQLFDSLGNGKGEWKVILRSKLITHGDHLPFYTQLGEIPKLAGLWGFFLKNSGL</sequence>
<dbReference type="EMBL" id="NPDR01000010">
    <property type="protein sequence ID" value="PJZ47800.1"/>
    <property type="molecule type" value="Genomic_DNA"/>
</dbReference>
<dbReference type="SUPFAM" id="SSF53474">
    <property type="entry name" value="alpha/beta-Hydrolases"/>
    <property type="match status" value="1"/>
</dbReference>
<dbReference type="Proteomes" id="UP000231926">
    <property type="component" value="Unassembled WGS sequence"/>
</dbReference>
<keyword evidence="2" id="KW-1185">Reference proteome</keyword>
<name>A0A2M9Y886_9LEPT</name>
<evidence type="ECO:0000313" key="1">
    <source>
        <dbReference type="EMBL" id="PJZ47800.1"/>
    </source>
</evidence>